<evidence type="ECO:0000313" key="2">
    <source>
        <dbReference type="Proteomes" id="UP000785679"/>
    </source>
</evidence>
<comment type="caution">
    <text evidence="1">The sequence shown here is derived from an EMBL/GenBank/DDBJ whole genome shotgun (WGS) entry which is preliminary data.</text>
</comment>
<gene>
    <name evidence="1" type="ORF">FGO68_gene7085</name>
</gene>
<organism evidence="1 2">
    <name type="scientific">Halteria grandinella</name>
    <dbReference type="NCBI Taxonomy" id="5974"/>
    <lineage>
        <taxon>Eukaryota</taxon>
        <taxon>Sar</taxon>
        <taxon>Alveolata</taxon>
        <taxon>Ciliophora</taxon>
        <taxon>Intramacronucleata</taxon>
        <taxon>Spirotrichea</taxon>
        <taxon>Stichotrichia</taxon>
        <taxon>Sporadotrichida</taxon>
        <taxon>Halteriidae</taxon>
        <taxon>Halteria</taxon>
    </lineage>
</organism>
<evidence type="ECO:0000313" key="1">
    <source>
        <dbReference type="EMBL" id="TNV74373.1"/>
    </source>
</evidence>
<protein>
    <submittedName>
        <fullName evidence="1">Uncharacterized protein</fullName>
    </submittedName>
</protein>
<proteinExistence type="predicted"/>
<dbReference type="AlphaFoldDB" id="A0A8J8SXY7"/>
<accession>A0A8J8SXY7</accession>
<reference evidence="1" key="1">
    <citation type="submission" date="2019-06" db="EMBL/GenBank/DDBJ databases">
        <authorList>
            <person name="Zheng W."/>
        </authorList>
    </citation>
    <scope>NUCLEOTIDE SEQUENCE</scope>
    <source>
        <strain evidence="1">QDHG01</strain>
    </source>
</reference>
<sequence>MISTLLKSTINIDKVSSLRPIYLQISKLKDLYVFKTRADINNNFAEINYIVNLNGMKILRDRIITYSNQSTVYIMQLRLQNMQGRPLNLTINQQTFHQNLIQDQNFQIMSNMQQSIKPSASSIPPSIITVIQYYLHGNFVIRGQLYAARRQEKLSTLADSENLESFNFTRHKPNKG</sequence>
<dbReference type="Proteomes" id="UP000785679">
    <property type="component" value="Unassembled WGS sequence"/>
</dbReference>
<keyword evidence="2" id="KW-1185">Reference proteome</keyword>
<dbReference type="EMBL" id="RRYP01017074">
    <property type="protein sequence ID" value="TNV74373.1"/>
    <property type="molecule type" value="Genomic_DNA"/>
</dbReference>
<name>A0A8J8SXY7_HALGN</name>